<name>A0A913I019_STRER</name>
<accession>A0A913I019</accession>
<dbReference type="Pfam" id="PF17921">
    <property type="entry name" value="Integrase_H2C2"/>
    <property type="match status" value="1"/>
</dbReference>
<dbReference type="InterPro" id="IPR036397">
    <property type="entry name" value="RNaseH_sf"/>
</dbReference>
<protein>
    <recommendedName>
        <fullName evidence="1">RNA-directed DNA polymerase</fullName>
        <ecNumber evidence="1">2.7.7.49</ecNumber>
    </recommendedName>
</protein>
<dbReference type="PROSITE" id="PS50994">
    <property type="entry name" value="INTEGRASE"/>
    <property type="match status" value="1"/>
</dbReference>
<dbReference type="SUPFAM" id="SSF53098">
    <property type="entry name" value="Ribonuclease H-like"/>
    <property type="match status" value="1"/>
</dbReference>
<dbReference type="PANTHER" id="PTHR37984:SF5">
    <property type="entry name" value="PROTEIN NYNRIN-LIKE"/>
    <property type="match status" value="1"/>
</dbReference>
<dbReference type="GO" id="GO:0003676">
    <property type="term" value="F:nucleic acid binding"/>
    <property type="evidence" value="ECO:0007669"/>
    <property type="project" value="InterPro"/>
</dbReference>
<dbReference type="Gene3D" id="3.30.420.10">
    <property type="entry name" value="Ribonuclease H-like superfamily/Ribonuclease H"/>
    <property type="match status" value="1"/>
</dbReference>
<dbReference type="InterPro" id="IPR041588">
    <property type="entry name" value="Integrase_H2C2"/>
</dbReference>
<evidence type="ECO:0000259" key="2">
    <source>
        <dbReference type="PROSITE" id="PS50994"/>
    </source>
</evidence>
<organism evidence="3">
    <name type="scientific">Strongyloides stercoralis</name>
    <name type="common">Threadworm</name>
    <dbReference type="NCBI Taxonomy" id="6248"/>
    <lineage>
        <taxon>Eukaryota</taxon>
        <taxon>Metazoa</taxon>
        <taxon>Ecdysozoa</taxon>
        <taxon>Nematoda</taxon>
        <taxon>Chromadorea</taxon>
        <taxon>Rhabditida</taxon>
        <taxon>Tylenchina</taxon>
        <taxon>Panagrolaimomorpha</taxon>
        <taxon>Strongyloidoidea</taxon>
        <taxon>Strongyloididae</taxon>
        <taxon>Strongyloides</taxon>
    </lineage>
</organism>
<dbReference type="AlphaFoldDB" id="A0A913I019"/>
<dbReference type="InterPro" id="IPR050951">
    <property type="entry name" value="Retrovirus_Pol_polyprotein"/>
</dbReference>
<dbReference type="GO" id="GO:0003964">
    <property type="term" value="F:RNA-directed DNA polymerase activity"/>
    <property type="evidence" value="ECO:0007669"/>
    <property type="project" value="UniProtKB-EC"/>
</dbReference>
<dbReference type="WBParaSite" id="SSTP_0000843200.1">
    <property type="protein sequence ID" value="SSTP_0000843200.1"/>
    <property type="gene ID" value="SSTP_0000843200"/>
</dbReference>
<sequence>MMHIAHDNHGHPEVERTLKLLKGSVYREGMNKEIASYIRLCNDCQLRKRNKKNFYLLNETPIPDTPFDIVGTDVKGDPKVVHPLAIIEGKYIIQFIDYLTGFWVLEIISDQRAETIYKVFIRQIVAVFGISRIMVSDSHKSYLQGEFANMIKEMGCELLPCMPGHKNGNSVAERSFNTLRNILSLMRGSTGDLEIGVRMAMFCYNSTPQVNHKKSSYEWVFGKIPRIGLPNIDMSIINQNRQVFDLSEAINIGWNICKEEVIKKRQKHRDWKNIDRHAETKYKVGDIVKVENQAYLRDREQQRYLGPYVVCKIADEIKRNYL</sequence>
<evidence type="ECO:0000256" key="1">
    <source>
        <dbReference type="ARBA" id="ARBA00012493"/>
    </source>
</evidence>
<feature type="domain" description="Integrase catalytic" evidence="2">
    <location>
        <begin position="62"/>
        <end position="233"/>
    </location>
</feature>
<dbReference type="Gene3D" id="1.10.340.70">
    <property type="match status" value="1"/>
</dbReference>
<evidence type="ECO:0000313" key="3">
    <source>
        <dbReference type="WBParaSite" id="SSTP_0000843200.1"/>
    </source>
</evidence>
<dbReference type="EC" id="2.7.7.49" evidence="1"/>
<proteinExistence type="predicted"/>
<dbReference type="InterPro" id="IPR001584">
    <property type="entry name" value="Integrase_cat-core"/>
</dbReference>
<reference evidence="3" key="1">
    <citation type="submission" date="2022-10" db="UniProtKB">
        <authorList>
            <consortium name="WormBaseParasite"/>
        </authorList>
    </citation>
    <scope>IDENTIFICATION</scope>
</reference>
<dbReference type="GO" id="GO:0015074">
    <property type="term" value="P:DNA integration"/>
    <property type="evidence" value="ECO:0007669"/>
    <property type="project" value="InterPro"/>
</dbReference>
<dbReference type="PANTHER" id="PTHR37984">
    <property type="entry name" value="PROTEIN CBG26694"/>
    <property type="match status" value="1"/>
</dbReference>
<dbReference type="InterPro" id="IPR012337">
    <property type="entry name" value="RNaseH-like_sf"/>
</dbReference>